<evidence type="ECO:0000313" key="2">
    <source>
        <dbReference type="Proteomes" id="UP001479290"/>
    </source>
</evidence>
<dbReference type="Proteomes" id="UP001479290">
    <property type="component" value="Unassembled WGS sequence"/>
</dbReference>
<organism evidence="1 2">
    <name type="scientific">Culter alburnus</name>
    <name type="common">Topmouth culter</name>
    <dbReference type="NCBI Taxonomy" id="194366"/>
    <lineage>
        <taxon>Eukaryota</taxon>
        <taxon>Metazoa</taxon>
        <taxon>Chordata</taxon>
        <taxon>Craniata</taxon>
        <taxon>Vertebrata</taxon>
        <taxon>Euteleostomi</taxon>
        <taxon>Actinopterygii</taxon>
        <taxon>Neopterygii</taxon>
        <taxon>Teleostei</taxon>
        <taxon>Ostariophysi</taxon>
        <taxon>Cypriniformes</taxon>
        <taxon>Xenocyprididae</taxon>
        <taxon>Xenocypridinae</taxon>
        <taxon>Culter</taxon>
    </lineage>
</organism>
<sequence>MLHHQSQPLLEQQSHPPLEMCKMRNAFPNFLERMEQLQEESVPCAAWLEKRSKRLCTAQIVRCLCALCQHRTASGVGTLRDTNYNNPSTSGNPTLIFRSEMSTAVGNLCLL</sequence>
<comment type="caution">
    <text evidence="1">The sequence shown here is derived from an EMBL/GenBank/DDBJ whole genome shotgun (WGS) entry which is preliminary data.</text>
</comment>
<evidence type="ECO:0000313" key="1">
    <source>
        <dbReference type="EMBL" id="KAK9977127.1"/>
    </source>
</evidence>
<accession>A0AAW2AUF4</accession>
<dbReference type="EMBL" id="JAWDJR010000003">
    <property type="protein sequence ID" value="KAK9977127.1"/>
    <property type="molecule type" value="Genomic_DNA"/>
</dbReference>
<protein>
    <submittedName>
        <fullName evidence="1">Uncharacterized protein</fullName>
    </submittedName>
</protein>
<name>A0AAW2AUF4_CULAL</name>
<reference evidence="1 2" key="1">
    <citation type="submission" date="2024-05" db="EMBL/GenBank/DDBJ databases">
        <title>A high-quality chromosomal-level genome assembly of Topmouth culter (Culter alburnus).</title>
        <authorList>
            <person name="Zhao H."/>
        </authorList>
    </citation>
    <scope>NUCLEOTIDE SEQUENCE [LARGE SCALE GENOMIC DNA]</scope>
    <source>
        <strain evidence="1">CATC2023</strain>
        <tissue evidence="1">Muscle</tissue>
    </source>
</reference>
<keyword evidence="2" id="KW-1185">Reference proteome</keyword>
<proteinExistence type="predicted"/>
<gene>
    <name evidence="1" type="ORF">ABG768_018948</name>
</gene>
<dbReference type="AlphaFoldDB" id="A0AAW2AUF4"/>